<proteinExistence type="predicted"/>
<gene>
    <name evidence="1" type="ORF">D779_3820</name>
</gene>
<dbReference type="EMBL" id="AONC01000072">
    <property type="protein sequence ID" value="EXJ13348.1"/>
    <property type="molecule type" value="Genomic_DNA"/>
</dbReference>
<organism evidence="1 2">
    <name type="scientific">Imhoffiella purpurea</name>
    <dbReference type="NCBI Taxonomy" id="1249627"/>
    <lineage>
        <taxon>Bacteria</taxon>
        <taxon>Pseudomonadati</taxon>
        <taxon>Pseudomonadota</taxon>
        <taxon>Gammaproteobacteria</taxon>
        <taxon>Chromatiales</taxon>
        <taxon>Chromatiaceae</taxon>
        <taxon>Imhoffiella</taxon>
    </lineage>
</organism>
<name>W9V1L4_9GAMM</name>
<protein>
    <submittedName>
        <fullName evidence="1">Uncharacterized protein</fullName>
    </submittedName>
</protein>
<evidence type="ECO:0000313" key="1">
    <source>
        <dbReference type="EMBL" id="EXJ13348.1"/>
    </source>
</evidence>
<keyword evidence="2" id="KW-1185">Reference proteome</keyword>
<dbReference type="AlphaFoldDB" id="W9V1L4"/>
<dbReference type="Proteomes" id="UP000019460">
    <property type="component" value="Unassembled WGS sequence"/>
</dbReference>
<accession>W9V1L4</accession>
<evidence type="ECO:0000313" key="2">
    <source>
        <dbReference type="Proteomes" id="UP000019460"/>
    </source>
</evidence>
<comment type="caution">
    <text evidence="1">The sequence shown here is derived from an EMBL/GenBank/DDBJ whole genome shotgun (WGS) entry which is preliminary data.</text>
</comment>
<reference evidence="1 2" key="1">
    <citation type="submission" date="2012-11" db="EMBL/GenBank/DDBJ databases">
        <title>Genome assembly of Thiorhodococcus sp. AK35.</title>
        <authorList>
            <person name="Nupur N."/>
            <person name="Khatri I."/>
            <person name="Subramanian S."/>
            <person name="Pinnaka A."/>
        </authorList>
    </citation>
    <scope>NUCLEOTIDE SEQUENCE [LARGE SCALE GENOMIC DNA]</scope>
    <source>
        <strain evidence="1 2">AK35</strain>
    </source>
</reference>
<sequence>MGRQGSKRHDLSREWIRTYEMRGRGEWPLGKRRFIAFPWSPSP</sequence>